<evidence type="ECO:0000256" key="2">
    <source>
        <dbReference type="SAM" id="SignalP"/>
    </source>
</evidence>
<dbReference type="InterPro" id="IPR003715">
    <property type="entry name" value="Poly_export_N"/>
</dbReference>
<dbReference type="InterPro" id="IPR019554">
    <property type="entry name" value="Soluble_ligand-bd"/>
</dbReference>
<dbReference type="PANTHER" id="PTHR33619:SF3">
    <property type="entry name" value="POLYSACCHARIDE EXPORT PROTEIN GFCE-RELATED"/>
    <property type="match status" value="1"/>
</dbReference>
<dbReference type="EMBL" id="FMUX01000019">
    <property type="protein sequence ID" value="SCY73807.1"/>
    <property type="molecule type" value="Genomic_DNA"/>
</dbReference>
<feature type="signal peptide" evidence="2">
    <location>
        <begin position="1"/>
        <end position="22"/>
    </location>
</feature>
<keyword evidence="6" id="KW-1185">Reference proteome</keyword>
<evidence type="ECO:0000313" key="6">
    <source>
        <dbReference type="Proteomes" id="UP000198870"/>
    </source>
</evidence>
<gene>
    <name evidence="5" type="ORF">SAMN05216233_11921</name>
</gene>
<dbReference type="Pfam" id="PF10531">
    <property type="entry name" value="SLBB"/>
    <property type="match status" value="1"/>
</dbReference>
<evidence type="ECO:0000259" key="3">
    <source>
        <dbReference type="Pfam" id="PF02563"/>
    </source>
</evidence>
<dbReference type="Pfam" id="PF02563">
    <property type="entry name" value="Poly_export"/>
    <property type="match status" value="1"/>
</dbReference>
<reference evidence="5 6" key="1">
    <citation type="submission" date="2016-10" db="EMBL/GenBank/DDBJ databases">
        <authorList>
            <person name="de Groot N.N."/>
        </authorList>
    </citation>
    <scope>NUCLEOTIDE SEQUENCE [LARGE SCALE GENOMIC DNA]</scope>
    <source>
        <strain evidence="5 6">AA1</strain>
    </source>
</reference>
<organism evidence="5 6">
    <name type="scientific">Desulfoluna spongiiphila</name>
    <dbReference type="NCBI Taxonomy" id="419481"/>
    <lineage>
        <taxon>Bacteria</taxon>
        <taxon>Pseudomonadati</taxon>
        <taxon>Thermodesulfobacteriota</taxon>
        <taxon>Desulfobacteria</taxon>
        <taxon>Desulfobacterales</taxon>
        <taxon>Desulfolunaceae</taxon>
        <taxon>Desulfoluna</taxon>
    </lineage>
</organism>
<evidence type="ECO:0000313" key="5">
    <source>
        <dbReference type="EMBL" id="SCY73807.1"/>
    </source>
</evidence>
<keyword evidence="1 2" id="KW-0732">Signal</keyword>
<name>A0A1G5ID07_9BACT</name>
<dbReference type="STRING" id="419481.SAMN05216233_11921"/>
<feature type="domain" description="Soluble ligand binding" evidence="4">
    <location>
        <begin position="105"/>
        <end position="153"/>
    </location>
</feature>
<dbReference type="OrthoDB" id="193635at2"/>
<dbReference type="Gene3D" id="3.30.1950.10">
    <property type="entry name" value="wza like domain"/>
    <property type="match status" value="1"/>
</dbReference>
<accession>A0A1G5ID07</accession>
<feature type="chain" id="PRO_5011454680" evidence="2">
    <location>
        <begin position="23"/>
        <end position="178"/>
    </location>
</feature>
<dbReference type="RefSeq" id="WP_092213653.1">
    <property type="nucleotide sequence ID" value="NZ_FMUX01000019.1"/>
</dbReference>
<dbReference type="Proteomes" id="UP000198870">
    <property type="component" value="Unassembled WGS sequence"/>
</dbReference>
<feature type="domain" description="Polysaccharide export protein N-terminal" evidence="3">
    <location>
        <begin position="20"/>
        <end position="96"/>
    </location>
</feature>
<dbReference type="AlphaFoldDB" id="A0A1G5ID07"/>
<dbReference type="InterPro" id="IPR049712">
    <property type="entry name" value="Poly_export"/>
</dbReference>
<evidence type="ECO:0000256" key="1">
    <source>
        <dbReference type="ARBA" id="ARBA00022729"/>
    </source>
</evidence>
<proteinExistence type="predicted"/>
<dbReference type="PANTHER" id="PTHR33619">
    <property type="entry name" value="POLYSACCHARIDE EXPORT PROTEIN GFCE-RELATED"/>
    <property type="match status" value="1"/>
</dbReference>
<protein>
    <submittedName>
        <fullName evidence="5">Polysaccharide export outer membrane protein</fullName>
    </submittedName>
</protein>
<sequence length="178" mass="19948">MRNTAVLLIVIFFLGPLCPASAQNFRVGKGDLLSIKVYEHEDLSMNVRVSADGTIKMPFIGSVKVSGMTGGEISEHLVRLYVDEEYLVNPQINVFIDEYRSRKANILGQVNEPGRYEIDEDTSIMVLVTMASGFTRRAYKKSAQVIRRVNGEKEIIEDVDMGDKVIPGDIIVIQESFF</sequence>
<dbReference type="GO" id="GO:0015159">
    <property type="term" value="F:polysaccharide transmembrane transporter activity"/>
    <property type="evidence" value="ECO:0007669"/>
    <property type="project" value="InterPro"/>
</dbReference>
<evidence type="ECO:0000259" key="4">
    <source>
        <dbReference type="Pfam" id="PF10531"/>
    </source>
</evidence>